<dbReference type="PANTHER" id="PTHR42648">
    <property type="entry name" value="TRANSPOSASE, PUTATIVE-RELATED"/>
    <property type="match status" value="1"/>
</dbReference>
<feature type="domain" description="Integrase catalytic" evidence="8">
    <location>
        <begin position="409"/>
        <end position="580"/>
    </location>
</feature>
<dbReference type="Pfam" id="PF00665">
    <property type="entry name" value="rve"/>
    <property type="match status" value="1"/>
</dbReference>
<dbReference type="SMART" id="SM00343">
    <property type="entry name" value="ZnF_C2HC"/>
    <property type="match status" value="1"/>
</dbReference>
<keyword evidence="2" id="KW-0479">Metal-binding</keyword>
<protein>
    <submittedName>
        <fullName evidence="9">Retrovirus-related Pol polyprotein from transposon TNT 1-94</fullName>
    </submittedName>
</protein>
<evidence type="ECO:0000259" key="7">
    <source>
        <dbReference type="PROSITE" id="PS50158"/>
    </source>
</evidence>
<organism evidence="9 10">
    <name type="scientific">Dendrobium catenatum</name>
    <dbReference type="NCBI Taxonomy" id="906689"/>
    <lineage>
        <taxon>Eukaryota</taxon>
        <taxon>Viridiplantae</taxon>
        <taxon>Streptophyta</taxon>
        <taxon>Embryophyta</taxon>
        <taxon>Tracheophyta</taxon>
        <taxon>Spermatophyta</taxon>
        <taxon>Magnoliopsida</taxon>
        <taxon>Liliopsida</taxon>
        <taxon>Asparagales</taxon>
        <taxon>Orchidaceae</taxon>
        <taxon>Epidendroideae</taxon>
        <taxon>Malaxideae</taxon>
        <taxon>Dendrobiinae</taxon>
        <taxon>Dendrobium</taxon>
    </lineage>
</organism>
<evidence type="ECO:0000313" key="10">
    <source>
        <dbReference type="Proteomes" id="UP000233837"/>
    </source>
</evidence>
<dbReference type="InterPro" id="IPR057670">
    <property type="entry name" value="SH3_retrovirus"/>
</dbReference>
<dbReference type="Gene3D" id="4.10.60.10">
    <property type="entry name" value="Zinc finger, CCHC-type"/>
    <property type="match status" value="1"/>
</dbReference>
<evidence type="ECO:0000256" key="6">
    <source>
        <dbReference type="SAM" id="MobiDB-lite"/>
    </source>
</evidence>
<feature type="compositionally biased region" description="Polar residues" evidence="6">
    <location>
        <begin position="678"/>
        <end position="691"/>
    </location>
</feature>
<dbReference type="Pfam" id="PF14223">
    <property type="entry name" value="Retrotran_gag_2"/>
    <property type="match status" value="1"/>
</dbReference>
<keyword evidence="5" id="KW-0863">Zinc-finger</keyword>
<feature type="compositionally biased region" description="Basic and acidic residues" evidence="6">
    <location>
        <begin position="703"/>
        <end position="714"/>
    </location>
</feature>
<dbReference type="InterPro" id="IPR036875">
    <property type="entry name" value="Znf_CCHC_sf"/>
</dbReference>
<dbReference type="GO" id="GO:0004190">
    <property type="term" value="F:aspartic-type endopeptidase activity"/>
    <property type="evidence" value="ECO:0007669"/>
    <property type="project" value="UniProtKB-KW"/>
</dbReference>
<dbReference type="Pfam" id="PF22936">
    <property type="entry name" value="Pol_BBD"/>
    <property type="match status" value="1"/>
</dbReference>
<dbReference type="InterPro" id="IPR043502">
    <property type="entry name" value="DNA/RNA_pol_sf"/>
</dbReference>
<dbReference type="InterPro" id="IPR025724">
    <property type="entry name" value="GAG-pre-integrase_dom"/>
</dbReference>
<dbReference type="Pfam" id="PF25597">
    <property type="entry name" value="SH3_retrovirus"/>
    <property type="match status" value="1"/>
</dbReference>
<name>A0A2I0WB13_9ASPA</name>
<reference evidence="9 10" key="2">
    <citation type="journal article" date="2017" name="Nature">
        <title>The Apostasia genome and the evolution of orchids.</title>
        <authorList>
            <person name="Zhang G.Q."/>
            <person name="Liu K.W."/>
            <person name="Li Z."/>
            <person name="Lohaus R."/>
            <person name="Hsiao Y.Y."/>
            <person name="Niu S.C."/>
            <person name="Wang J.Y."/>
            <person name="Lin Y.C."/>
            <person name="Xu Q."/>
            <person name="Chen L.J."/>
            <person name="Yoshida K."/>
            <person name="Fujiwara S."/>
            <person name="Wang Z.W."/>
            <person name="Zhang Y.Q."/>
            <person name="Mitsuda N."/>
            <person name="Wang M."/>
            <person name="Liu G.H."/>
            <person name="Pecoraro L."/>
            <person name="Huang H.X."/>
            <person name="Xiao X.J."/>
            <person name="Lin M."/>
            <person name="Wu X.Y."/>
            <person name="Wu W.L."/>
            <person name="Chen Y.Y."/>
            <person name="Chang S.B."/>
            <person name="Sakamoto S."/>
            <person name="Ohme-Takagi M."/>
            <person name="Yagi M."/>
            <person name="Zeng S.J."/>
            <person name="Shen C.Y."/>
            <person name="Yeh C.M."/>
            <person name="Luo Y.B."/>
            <person name="Tsai W.C."/>
            <person name="Van de Peer Y."/>
            <person name="Liu Z.J."/>
        </authorList>
    </citation>
    <scope>NUCLEOTIDE SEQUENCE [LARGE SCALE GENOMIC DNA]</scope>
    <source>
        <tissue evidence="9">The whole plant</tissue>
    </source>
</reference>
<evidence type="ECO:0000256" key="5">
    <source>
        <dbReference type="PROSITE-ProRule" id="PRU00047"/>
    </source>
</evidence>
<dbReference type="SUPFAM" id="SSF56672">
    <property type="entry name" value="DNA/RNA polymerases"/>
    <property type="match status" value="1"/>
</dbReference>
<dbReference type="GO" id="GO:0003676">
    <property type="term" value="F:nucleic acid binding"/>
    <property type="evidence" value="ECO:0007669"/>
    <property type="project" value="InterPro"/>
</dbReference>
<dbReference type="SUPFAM" id="SSF57756">
    <property type="entry name" value="Retrovirus zinc finger-like domains"/>
    <property type="match status" value="1"/>
</dbReference>
<reference evidence="9 10" key="1">
    <citation type="journal article" date="2016" name="Sci. Rep.">
        <title>The Dendrobium catenatum Lindl. genome sequence provides insights into polysaccharide synthase, floral development and adaptive evolution.</title>
        <authorList>
            <person name="Zhang G.Q."/>
            <person name="Xu Q."/>
            <person name="Bian C."/>
            <person name="Tsai W.C."/>
            <person name="Yeh C.M."/>
            <person name="Liu K.W."/>
            <person name="Yoshida K."/>
            <person name="Zhang L.S."/>
            <person name="Chang S.B."/>
            <person name="Chen F."/>
            <person name="Shi Y."/>
            <person name="Su Y.Y."/>
            <person name="Zhang Y.Q."/>
            <person name="Chen L.J."/>
            <person name="Yin Y."/>
            <person name="Lin M."/>
            <person name="Huang H."/>
            <person name="Deng H."/>
            <person name="Wang Z.W."/>
            <person name="Zhu S.L."/>
            <person name="Zhao X."/>
            <person name="Deng C."/>
            <person name="Niu S.C."/>
            <person name="Huang J."/>
            <person name="Wang M."/>
            <person name="Liu G.H."/>
            <person name="Yang H.J."/>
            <person name="Xiao X.J."/>
            <person name="Hsiao Y.Y."/>
            <person name="Wu W.L."/>
            <person name="Chen Y.Y."/>
            <person name="Mitsuda N."/>
            <person name="Ohme-Takagi M."/>
            <person name="Luo Y.B."/>
            <person name="Van de Peer Y."/>
            <person name="Liu Z.J."/>
        </authorList>
    </citation>
    <scope>NUCLEOTIDE SEQUENCE [LARGE SCALE GENOMIC DNA]</scope>
    <source>
        <tissue evidence="9">The whole plant</tissue>
    </source>
</reference>
<dbReference type="SUPFAM" id="SSF53098">
    <property type="entry name" value="Ribonuclease H-like"/>
    <property type="match status" value="1"/>
</dbReference>
<dbReference type="GO" id="GO:0015074">
    <property type="term" value="P:DNA integration"/>
    <property type="evidence" value="ECO:0007669"/>
    <property type="project" value="InterPro"/>
</dbReference>
<feature type="domain" description="CCHC-type" evidence="7">
    <location>
        <begin position="211"/>
        <end position="227"/>
    </location>
</feature>
<dbReference type="InterPro" id="IPR001584">
    <property type="entry name" value="Integrase_cat-core"/>
</dbReference>
<evidence type="ECO:0000313" key="9">
    <source>
        <dbReference type="EMBL" id="PKU72844.1"/>
    </source>
</evidence>
<accession>A0A2I0WB13</accession>
<keyword evidence="1" id="KW-0645">Protease</keyword>
<evidence type="ECO:0000256" key="4">
    <source>
        <dbReference type="ARBA" id="ARBA00022801"/>
    </source>
</evidence>
<sequence>MKLEAILIQQGVEKALLPESELPSTMSDQEKLSIQKKAFSSIILCLADQVLRKVSHVKTVSELWKKLEELYRQKTLPNRIYLKEKFFGYKMDEAKSIDDNLDEFNKLILDLENLEVKIEDEDKAIILLNSLPKSLRNFKETLKYGRETITVDEVQNALSSKILDMKISEKNHSGEGLHVRGRSQKRGTSQKKWKSKSRSKSASKKDYKNVKCWQCNKTGHIRRFCPEKNPKDKSQSQGDAAIVGENYDSADVLNVSDLLLGNNKACDVVGIGSIAVKMHDGHVRILKDVRHVPDLKRNLISLGTLDDSGYIFRSERGLLRISKGALVIMKGIKRNGLYVLQGATLVGETHVTAKQNLDKTKLWHQRLGHLSDRGLIELQKQGLFGNDSIAKIDFCESCIIGKSHRLSFKLSTHRAEGILDYIHSDLWGPARVATHGGNRYFLSFIDDYSRKVWIFLLKSKDETFSKFLEWKSMVENQKNRKLKVLRTDNGLEFCNESFNKFCSDSGIVRHKTVSHTPQQNGLAERMNRTLLDRVRCLLFSSGLSKFFWGEALSTACYLVNRTPSSAINFKTPQELWKGKPPSLTHLRVFGCLAYPHQNKGKLEPRSIKCVFLGYPTGVKGYRLWDLSSPGVKTIISRDVIFNENRLYISESENKDTTISSIENSDSNKDYYEFEVEPPSNTLSFENPQQSTEPENEPEPVSENNHDYLLSRDRERRNIKPPSKYGYAELIEYALLSALEYEDSEPISYKEAVSCKDSENWVKAMQDEYDSLIKNNTWILVNKKENQKVVSCKWIYKIKEGNTKNEPNRYKARLVARGYTQKEGIDYSEIFSPVVKHTSIRILMGLVAFFDWELEQLDVKTAFLHGELDENIMMAQPEGFVLKGKENLVCLLKKSIYGLKQSPRQWYKRSPEKIGLCLHYPLGTLLQEDLPQEELQVVSLEGLVRLGGLQETEPEGDFAQKGSAGSAEGARSGNARLKETCVLCGSKISERRPN</sequence>
<dbReference type="EMBL" id="KZ502801">
    <property type="protein sequence ID" value="PKU72844.1"/>
    <property type="molecule type" value="Genomic_DNA"/>
</dbReference>
<dbReference type="Pfam" id="PF13976">
    <property type="entry name" value="gag_pre-integrs"/>
    <property type="match status" value="1"/>
</dbReference>
<dbReference type="InterPro" id="IPR012337">
    <property type="entry name" value="RNaseH-like_sf"/>
</dbReference>
<evidence type="ECO:0000256" key="3">
    <source>
        <dbReference type="ARBA" id="ARBA00022750"/>
    </source>
</evidence>
<keyword evidence="3" id="KW-0064">Aspartyl protease</keyword>
<gene>
    <name evidence="9" type="ORF">MA16_Dca013638</name>
</gene>
<evidence type="ECO:0000256" key="2">
    <source>
        <dbReference type="ARBA" id="ARBA00022723"/>
    </source>
</evidence>
<dbReference type="InterPro" id="IPR013103">
    <property type="entry name" value="RVT_2"/>
</dbReference>
<feature type="compositionally biased region" description="Basic residues" evidence="6">
    <location>
        <begin position="179"/>
        <end position="202"/>
    </location>
</feature>
<dbReference type="GO" id="GO:0008270">
    <property type="term" value="F:zinc ion binding"/>
    <property type="evidence" value="ECO:0007669"/>
    <property type="project" value="UniProtKB-KW"/>
</dbReference>
<feature type="region of interest" description="Disordered" evidence="6">
    <location>
        <begin position="173"/>
        <end position="205"/>
    </location>
</feature>
<dbReference type="InterPro" id="IPR001878">
    <property type="entry name" value="Znf_CCHC"/>
</dbReference>
<dbReference type="Pfam" id="PF07727">
    <property type="entry name" value="RVT_2"/>
    <property type="match status" value="1"/>
</dbReference>
<dbReference type="PROSITE" id="PS50158">
    <property type="entry name" value="ZF_CCHC"/>
    <property type="match status" value="1"/>
</dbReference>
<evidence type="ECO:0000256" key="1">
    <source>
        <dbReference type="ARBA" id="ARBA00022670"/>
    </source>
</evidence>
<dbReference type="Gene3D" id="3.30.420.10">
    <property type="entry name" value="Ribonuclease H-like superfamily/Ribonuclease H"/>
    <property type="match status" value="1"/>
</dbReference>
<proteinExistence type="predicted"/>
<dbReference type="Proteomes" id="UP000233837">
    <property type="component" value="Unassembled WGS sequence"/>
</dbReference>
<dbReference type="AlphaFoldDB" id="A0A2I0WB13"/>
<keyword evidence="5" id="KW-0862">Zinc</keyword>
<dbReference type="GO" id="GO:0006508">
    <property type="term" value="P:proteolysis"/>
    <property type="evidence" value="ECO:0007669"/>
    <property type="project" value="UniProtKB-KW"/>
</dbReference>
<keyword evidence="4" id="KW-0378">Hydrolase</keyword>
<keyword evidence="10" id="KW-1185">Reference proteome</keyword>
<dbReference type="InterPro" id="IPR036397">
    <property type="entry name" value="RNaseH_sf"/>
</dbReference>
<feature type="region of interest" description="Disordered" evidence="6">
    <location>
        <begin position="678"/>
        <end position="714"/>
    </location>
</feature>
<dbReference type="PANTHER" id="PTHR42648:SF28">
    <property type="entry name" value="TRANSPOSON-ENCODED PROTEIN WITH RIBONUCLEASE H-LIKE AND RETROVIRUS ZINC FINGER-LIKE DOMAINS"/>
    <property type="match status" value="1"/>
</dbReference>
<dbReference type="PROSITE" id="PS50994">
    <property type="entry name" value="INTEGRASE"/>
    <property type="match status" value="1"/>
</dbReference>
<dbReference type="InterPro" id="IPR054722">
    <property type="entry name" value="PolX-like_BBD"/>
</dbReference>
<dbReference type="InterPro" id="IPR039537">
    <property type="entry name" value="Retrotran_Ty1/copia-like"/>
</dbReference>
<evidence type="ECO:0000259" key="8">
    <source>
        <dbReference type="PROSITE" id="PS50994"/>
    </source>
</evidence>